<dbReference type="HAMAP" id="MF_00048">
    <property type="entry name" value="UPF0102"/>
    <property type="match status" value="1"/>
</dbReference>
<proteinExistence type="inferred from homology"/>
<dbReference type="PANTHER" id="PTHR34039:SF1">
    <property type="entry name" value="UPF0102 PROTEIN YRAN"/>
    <property type="match status" value="1"/>
</dbReference>
<dbReference type="SUPFAM" id="SSF52980">
    <property type="entry name" value="Restriction endonuclease-like"/>
    <property type="match status" value="1"/>
</dbReference>
<dbReference type="NCBIfam" id="NF009154">
    <property type="entry name" value="PRK12497.3-3"/>
    <property type="match status" value="1"/>
</dbReference>
<evidence type="ECO:0000313" key="4">
    <source>
        <dbReference type="Proteomes" id="UP000664398"/>
    </source>
</evidence>
<evidence type="ECO:0000256" key="1">
    <source>
        <dbReference type="ARBA" id="ARBA00006738"/>
    </source>
</evidence>
<comment type="similarity">
    <text evidence="1 2">Belongs to the UPF0102 family.</text>
</comment>
<dbReference type="Gene3D" id="3.40.1350.10">
    <property type="match status" value="1"/>
</dbReference>
<dbReference type="CDD" id="cd20736">
    <property type="entry name" value="PoNe_Nuclease"/>
    <property type="match status" value="1"/>
</dbReference>
<name>A0A939RZR4_9MICO</name>
<dbReference type="NCBIfam" id="NF009150">
    <property type="entry name" value="PRK12497.1-3"/>
    <property type="match status" value="1"/>
</dbReference>
<dbReference type="Proteomes" id="UP000664398">
    <property type="component" value="Unassembled WGS sequence"/>
</dbReference>
<accession>A0A939RZR4</accession>
<dbReference type="Pfam" id="PF02021">
    <property type="entry name" value="UPF0102"/>
    <property type="match status" value="1"/>
</dbReference>
<protein>
    <recommendedName>
        <fullName evidence="2">UPF0102 protein J4H91_12400</fullName>
    </recommendedName>
</protein>
<organism evidence="3 4">
    <name type="scientific">Leucobacter ruminantium</name>
    <dbReference type="NCBI Taxonomy" id="1289170"/>
    <lineage>
        <taxon>Bacteria</taxon>
        <taxon>Bacillati</taxon>
        <taxon>Actinomycetota</taxon>
        <taxon>Actinomycetes</taxon>
        <taxon>Micrococcales</taxon>
        <taxon>Microbacteriaceae</taxon>
        <taxon>Leucobacter</taxon>
    </lineage>
</organism>
<evidence type="ECO:0000256" key="2">
    <source>
        <dbReference type="HAMAP-Rule" id="MF_00048"/>
    </source>
</evidence>
<gene>
    <name evidence="3" type="ORF">J4H91_12400</name>
</gene>
<dbReference type="GO" id="GO:0003676">
    <property type="term" value="F:nucleic acid binding"/>
    <property type="evidence" value="ECO:0007669"/>
    <property type="project" value="InterPro"/>
</dbReference>
<dbReference type="PANTHER" id="PTHR34039">
    <property type="entry name" value="UPF0102 PROTEIN YRAN"/>
    <property type="match status" value="1"/>
</dbReference>
<evidence type="ECO:0000313" key="3">
    <source>
        <dbReference type="EMBL" id="MBO1806106.1"/>
    </source>
</evidence>
<dbReference type="InterPro" id="IPR011856">
    <property type="entry name" value="tRNA_endonuc-like_dom_sf"/>
</dbReference>
<reference evidence="3" key="1">
    <citation type="submission" date="2021-03" db="EMBL/GenBank/DDBJ databases">
        <title>Leucobacter chromiisoli sp. nov., isolated from chromium-containing soil of chemical plant.</title>
        <authorList>
            <person name="Xu Z."/>
        </authorList>
    </citation>
    <scope>NUCLEOTIDE SEQUENCE</scope>
    <source>
        <strain evidence="3">A2</strain>
    </source>
</reference>
<sequence length="130" mass="14271">MNGTRIEDGTARGSGNRALGDRGEAIAAEYLAAQGFRILERNWRTRHGELDIVAREHRTLVAVEVKTRSGTGYGTPLEAITARKAARLRRLLLDWRRAQSAHGLELRIDAVGITLLPGAAPRIDHLRGIS</sequence>
<dbReference type="InterPro" id="IPR011335">
    <property type="entry name" value="Restrct_endonuc-II-like"/>
</dbReference>
<comment type="caution">
    <text evidence="3">The sequence shown here is derived from an EMBL/GenBank/DDBJ whole genome shotgun (WGS) entry which is preliminary data.</text>
</comment>
<dbReference type="RefSeq" id="WP_208046575.1">
    <property type="nucleotide sequence ID" value="NZ_JAGDYL010000024.1"/>
</dbReference>
<dbReference type="EMBL" id="JAGDYL010000024">
    <property type="protein sequence ID" value="MBO1806106.1"/>
    <property type="molecule type" value="Genomic_DNA"/>
</dbReference>
<keyword evidence="4" id="KW-1185">Reference proteome</keyword>
<dbReference type="InterPro" id="IPR003509">
    <property type="entry name" value="UPF0102_YraN-like"/>
</dbReference>
<dbReference type="AlphaFoldDB" id="A0A939RZR4"/>